<proteinExistence type="predicted"/>
<comment type="caution">
    <text evidence="1">The sequence shown here is derived from an EMBL/GenBank/DDBJ whole genome shotgun (WGS) entry which is preliminary data.</text>
</comment>
<dbReference type="OrthoDB" id="7540161at2"/>
<accession>A0A402DU74</accession>
<dbReference type="GO" id="GO:0005975">
    <property type="term" value="P:carbohydrate metabolic process"/>
    <property type="evidence" value="ECO:0007669"/>
    <property type="project" value="InterPro"/>
</dbReference>
<dbReference type="GO" id="GO:0016740">
    <property type="term" value="F:transferase activity"/>
    <property type="evidence" value="ECO:0007669"/>
    <property type="project" value="UniProtKB-KW"/>
</dbReference>
<gene>
    <name evidence="1" type="ORF">CBZ_27230</name>
</gene>
<keyword evidence="1" id="KW-0808">Transferase</keyword>
<organism evidence="1 2">
    <name type="scientific">Cellulomonas biazotea</name>
    <dbReference type="NCBI Taxonomy" id="1709"/>
    <lineage>
        <taxon>Bacteria</taxon>
        <taxon>Bacillati</taxon>
        <taxon>Actinomycetota</taxon>
        <taxon>Actinomycetes</taxon>
        <taxon>Micrococcales</taxon>
        <taxon>Cellulomonadaceae</taxon>
        <taxon>Cellulomonas</taxon>
    </lineage>
</organism>
<dbReference type="SUPFAM" id="SSF48208">
    <property type="entry name" value="Six-hairpin glycosidases"/>
    <property type="match status" value="1"/>
</dbReference>
<dbReference type="RefSeq" id="WP_130782278.1">
    <property type="nucleotide sequence ID" value="NZ_BIMR01000236.1"/>
</dbReference>
<dbReference type="AlphaFoldDB" id="A0A402DU74"/>
<dbReference type="EMBL" id="BIMR01000236">
    <property type="protein sequence ID" value="GCE77667.1"/>
    <property type="molecule type" value="Genomic_DNA"/>
</dbReference>
<evidence type="ECO:0000313" key="2">
    <source>
        <dbReference type="Proteomes" id="UP000289954"/>
    </source>
</evidence>
<name>A0A402DU74_9CELL</name>
<evidence type="ECO:0000313" key="1">
    <source>
        <dbReference type="EMBL" id="GCE77667.1"/>
    </source>
</evidence>
<sequence length="343" mass="36365">MPATVADRTVRLDHLAALSTPTGLFEHALGTAPRVEHGMCVDDVARALVLLARVPSPDARAVTLTRTYLAFVRAAQRPGGRLHNRRSPDGAWLDAPSTDDHWGRAVWALGTAAARLPAGLLALDAHRGATDAMAARSPHPRSTAYAVLGAVELLRVHPHHERATRLLRDARSVLARPRADGRWPWPHARLTYANAVLPEAMLAAGDVLGDEALLADGLLLLGWLVAEQTVDGRLSVVPAGGRGPGDARPGFDQQPIEVAAIAEAAATALRVTRDGAWATVLDRCAAWFEGANDVGVPVRDARTGGGFDGLERTGVNRNQGAESTLAWLACAQLVGTARPRVAW</sequence>
<keyword evidence="2" id="KW-1185">Reference proteome</keyword>
<protein>
    <submittedName>
        <fullName evidence="1">Glycosyl transferase</fullName>
    </submittedName>
</protein>
<dbReference type="InterPro" id="IPR008928">
    <property type="entry name" value="6-hairpin_glycosidase_sf"/>
</dbReference>
<reference evidence="1 2" key="1">
    <citation type="submission" date="2019-01" db="EMBL/GenBank/DDBJ databases">
        <title>Draft genome sequence of Cellulomonas takizawaensis strain TKZ-21.</title>
        <authorList>
            <person name="Yamamura H."/>
            <person name="Hayashi T."/>
            <person name="Hamada M."/>
            <person name="Serisawa Y."/>
            <person name="Matsuyama K."/>
            <person name="Nakagawa Y."/>
            <person name="Otoguro M."/>
            <person name="Yanagida F."/>
            <person name="Hayakawa M."/>
        </authorList>
    </citation>
    <scope>NUCLEOTIDE SEQUENCE [LARGE SCALE GENOMIC DNA]</scope>
    <source>
        <strain evidence="1 2">NBRC12680</strain>
    </source>
</reference>
<dbReference type="Proteomes" id="UP000289954">
    <property type="component" value="Unassembled WGS sequence"/>
</dbReference>